<evidence type="ECO:0000256" key="5">
    <source>
        <dbReference type="SAM" id="MobiDB-lite"/>
    </source>
</evidence>
<keyword evidence="2 4" id="KW-0238">DNA-binding</keyword>
<name>A0A918U5I8_9ACTN</name>
<comment type="caution">
    <text evidence="7">The sequence shown here is derived from an EMBL/GenBank/DDBJ whole genome shotgun (WGS) entry which is preliminary data.</text>
</comment>
<dbReference type="PROSITE" id="PS50977">
    <property type="entry name" value="HTH_TETR_2"/>
    <property type="match status" value="1"/>
</dbReference>
<feature type="DNA-binding region" description="H-T-H motif" evidence="4">
    <location>
        <begin position="59"/>
        <end position="78"/>
    </location>
</feature>
<dbReference type="InterPro" id="IPR036271">
    <property type="entry name" value="Tet_transcr_reg_TetR-rel_C_sf"/>
</dbReference>
<sequence length="219" mass="22983">MAVATSTRVPPPLRGPIGFQGRSGGGSLAPMTSTDKVSTRDRLLDAATELFYRDGVSIGVEALCRAAGVSKRSMYQLFTSKDEVLAASLELRAPEYWERLGPAPEDGRSARARVLHVFEQLELASAEEGFRGCPYLSALVELKDPEHPASVVALRVKGALTEAFREEARRGGAGDPELLARQLTLVFDGASARAGAGAETLAGLATTTAAALLDAAGVT</sequence>
<dbReference type="InterPro" id="IPR009057">
    <property type="entry name" value="Homeodomain-like_sf"/>
</dbReference>
<dbReference type="Pfam" id="PF00440">
    <property type="entry name" value="TetR_N"/>
    <property type="match status" value="1"/>
</dbReference>
<evidence type="ECO:0000259" key="6">
    <source>
        <dbReference type="PROSITE" id="PS50977"/>
    </source>
</evidence>
<keyword evidence="3" id="KW-0804">Transcription</keyword>
<dbReference type="EMBL" id="BMWD01000044">
    <property type="protein sequence ID" value="GGX95969.1"/>
    <property type="molecule type" value="Genomic_DNA"/>
</dbReference>
<accession>A0A918U5I8</accession>
<dbReference type="SUPFAM" id="SSF46689">
    <property type="entry name" value="Homeodomain-like"/>
    <property type="match status" value="1"/>
</dbReference>
<keyword evidence="1" id="KW-0805">Transcription regulation</keyword>
<evidence type="ECO:0000256" key="3">
    <source>
        <dbReference type="ARBA" id="ARBA00023163"/>
    </source>
</evidence>
<evidence type="ECO:0000313" key="7">
    <source>
        <dbReference type="EMBL" id="GGX95969.1"/>
    </source>
</evidence>
<reference evidence="7" key="1">
    <citation type="journal article" date="2014" name="Int. J. Syst. Evol. Microbiol.">
        <title>Complete genome sequence of Corynebacterium casei LMG S-19264T (=DSM 44701T), isolated from a smear-ripened cheese.</title>
        <authorList>
            <consortium name="US DOE Joint Genome Institute (JGI-PGF)"/>
            <person name="Walter F."/>
            <person name="Albersmeier A."/>
            <person name="Kalinowski J."/>
            <person name="Ruckert C."/>
        </authorList>
    </citation>
    <scope>NUCLEOTIDE SEQUENCE</scope>
    <source>
        <strain evidence="7">JCM 4956</strain>
    </source>
</reference>
<feature type="domain" description="HTH tetR-type" evidence="6">
    <location>
        <begin position="37"/>
        <end position="96"/>
    </location>
</feature>
<proteinExistence type="predicted"/>
<gene>
    <name evidence="7" type="ORF">GCM10010515_73260</name>
</gene>
<dbReference type="AlphaFoldDB" id="A0A918U5I8"/>
<evidence type="ECO:0000256" key="2">
    <source>
        <dbReference type="ARBA" id="ARBA00023125"/>
    </source>
</evidence>
<dbReference type="GO" id="GO:0003677">
    <property type="term" value="F:DNA binding"/>
    <property type="evidence" value="ECO:0007669"/>
    <property type="project" value="UniProtKB-UniRule"/>
</dbReference>
<dbReference type="PANTHER" id="PTHR47506">
    <property type="entry name" value="TRANSCRIPTIONAL REGULATORY PROTEIN"/>
    <property type="match status" value="1"/>
</dbReference>
<dbReference type="SUPFAM" id="SSF48498">
    <property type="entry name" value="Tetracyclin repressor-like, C-terminal domain"/>
    <property type="match status" value="1"/>
</dbReference>
<dbReference type="PANTHER" id="PTHR47506:SF1">
    <property type="entry name" value="HTH-TYPE TRANSCRIPTIONAL REGULATOR YJDC"/>
    <property type="match status" value="1"/>
</dbReference>
<dbReference type="Proteomes" id="UP000645555">
    <property type="component" value="Unassembled WGS sequence"/>
</dbReference>
<evidence type="ECO:0000256" key="1">
    <source>
        <dbReference type="ARBA" id="ARBA00023015"/>
    </source>
</evidence>
<dbReference type="PRINTS" id="PR00455">
    <property type="entry name" value="HTHTETR"/>
</dbReference>
<evidence type="ECO:0000256" key="4">
    <source>
        <dbReference type="PROSITE-ProRule" id="PRU00335"/>
    </source>
</evidence>
<dbReference type="InterPro" id="IPR001647">
    <property type="entry name" value="HTH_TetR"/>
</dbReference>
<reference evidence="7" key="2">
    <citation type="submission" date="2020-09" db="EMBL/GenBank/DDBJ databases">
        <authorList>
            <person name="Sun Q."/>
            <person name="Ohkuma M."/>
        </authorList>
    </citation>
    <scope>NUCLEOTIDE SEQUENCE</scope>
    <source>
        <strain evidence="7">JCM 4956</strain>
    </source>
</reference>
<dbReference type="Gene3D" id="1.10.357.10">
    <property type="entry name" value="Tetracycline Repressor, domain 2"/>
    <property type="match status" value="1"/>
</dbReference>
<feature type="region of interest" description="Disordered" evidence="5">
    <location>
        <begin position="1"/>
        <end position="35"/>
    </location>
</feature>
<organism evidence="7 8">
    <name type="scientific">Streptomyces fructofermentans</name>
    <dbReference type="NCBI Taxonomy" id="152141"/>
    <lineage>
        <taxon>Bacteria</taxon>
        <taxon>Bacillati</taxon>
        <taxon>Actinomycetota</taxon>
        <taxon>Actinomycetes</taxon>
        <taxon>Kitasatosporales</taxon>
        <taxon>Streptomycetaceae</taxon>
        <taxon>Streptomyces</taxon>
    </lineage>
</organism>
<evidence type="ECO:0000313" key="8">
    <source>
        <dbReference type="Proteomes" id="UP000645555"/>
    </source>
</evidence>
<keyword evidence="8" id="KW-1185">Reference proteome</keyword>
<protein>
    <recommendedName>
        <fullName evidence="6">HTH tetR-type domain-containing protein</fullName>
    </recommendedName>
</protein>